<organism evidence="1 2">
    <name type="scientific">Thelohanellus kitauei</name>
    <name type="common">Myxosporean</name>
    <dbReference type="NCBI Taxonomy" id="669202"/>
    <lineage>
        <taxon>Eukaryota</taxon>
        <taxon>Metazoa</taxon>
        <taxon>Cnidaria</taxon>
        <taxon>Myxozoa</taxon>
        <taxon>Myxosporea</taxon>
        <taxon>Bivalvulida</taxon>
        <taxon>Platysporina</taxon>
        <taxon>Myxobolidae</taxon>
        <taxon>Thelohanellus</taxon>
    </lineage>
</organism>
<sequence>MSALPSPKSITRTIQRFRFINNIPMHLPENLRVTHDNAQFLMIDANVDGNRLLLFSTQQNLSLLSQITFFLSDGTYKTCPGMFQRFYKIHALLIDQVFPLVYALLPRKTSITY</sequence>
<proteinExistence type="predicted"/>
<dbReference type="Proteomes" id="UP000031668">
    <property type="component" value="Unassembled WGS sequence"/>
</dbReference>
<dbReference type="OrthoDB" id="9974479at2759"/>
<dbReference type="AlphaFoldDB" id="A0A0C2JW03"/>
<comment type="caution">
    <text evidence="1">The sequence shown here is derived from an EMBL/GenBank/DDBJ whole genome shotgun (WGS) entry which is preliminary data.</text>
</comment>
<keyword evidence="2" id="KW-1185">Reference proteome</keyword>
<dbReference type="EMBL" id="JWZT01000752">
    <property type="protein sequence ID" value="KII73603.1"/>
    <property type="molecule type" value="Genomic_DNA"/>
</dbReference>
<accession>A0A0C2JW03</accession>
<dbReference type="OMA" id="FINNIPM"/>
<protein>
    <submittedName>
        <fullName evidence="1">Uncharacterized protein</fullName>
    </submittedName>
</protein>
<evidence type="ECO:0000313" key="2">
    <source>
        <dbReference type="Proteomes" id="UP000031668"/>
    </source>
</evidence>
<name>A0A0C2JW03_THEKT</name>
<reference evidence="1 2" key="1">
    <citation type="journal article" date="2014" name="Genome Biol. Evol.">
        <title>The genome of the myxosporean Thelohanellus kitauei shows adaptations to nutrient acquisition within its fish host.</title>
        <authorList>
            <person name="Yang Y."/>
            <person name="Xiong J."/>
            <person name="Zhou Z."/>
            <person name="Huo F."/>
            <person name="Miao W."/>
            <person name="Ran C."/>
            <person name="Liu Y."/>
            <person name="Zhang J."/>
            <person name="Feng J."/>
            <person name="Wang M."/>
            <person name="Wang M."/>
            <person name="Wang L."/>
            <person name="Yao B."/>
        </authorList>
    </citation>
    <scope>NUCLEOTIDE SEQUENCE [LARGE SCALE GENOMIC DNA]</scope>
    <source>
        <strain evidence="1">Wuqing</strain>
    </source>
</reference>
<evidence type="ECO:0000313" key="1">
    <source>
        <dbReference type="EMBL" id="KII73603.1"/>
    </source>
</evidence>
<gene>
    <name evidence="1" type="ORF">RF11_16304</name>
</gene>